<sequence length="104" mass="11895">MEKIKRYSIVNLVGVLLIIAAKIIQTSIFDSDSDIDRRASFYIGILITIPAFVASLISFFLLLRIYLTNKKELSLSKFYLVIPFLLMLLFIVVLLIIILIESIK</sequence>
<dbReference type="RefSeq" id="WP_097043771.1">
    <property type="nucleotide sequence ID" value="NZ_OBEH01000001.1"/>
</dbReference>
<reference evidence="3" key="1">
    <citation type="submission" date="2017-09" db="EMBL/GenBank/DDBJ databases">
        <authorList>
            <person name="Varghese N."/>
            <person name="Submissions S."/>
        </authorList>
    </citation>
    <scope>NUCLEOTIDE SEQUENCE [LARGE SCALE GENOMIC DNA]</scope>
    <source>
        <strain evidence="3">DSM 25885</strain>
    </source>
</reference>
<feature type="transmembrane region" description="Helical" evidence="1">
    <location>
        <begin position="7"/>
        <end position="29"/>
    </location>
</feature>
<keyword evidence="1" id="KW-1133">Transmembrane helix</keyword>
<proteinExistence type="predicted"/>
<name>A0A285MB81_9FLAO</name>
<protein>
    <submittedName>
        <fullName evidence="2">Uncharacterized protein</fullName>
    </submittedName>
</protein>
<evidence type="ECO:0000313" key="3">
    <source>
        <dbReference type="Proteomes" id="UP000219048"/>
    </source>
</evidence>
<gene>
    <name evidence="2" type="ORF">SAMN06265377_0092</name>
</gene>
<keyword evidence="1" id="KW-0472">Membrane</keyword>
<organism evidence="2 3">
    <name type="scientific">Flagellimonas pacifica</name>
    <dbReference type="NCBI Taxonomy" id="1247520"/>
    <lineage>
        <taxon>Bacteria</taxon>
        <taxon>Pseudomonadati</taxon>
        <taxon>Bacteroidota</taxon>
        <taxon>Flavobacteriia</taxon>
        <taxon>Flavobacteriales</taxon>
        <taxon>Flavobacteriaceae</taxon>
        <taxon>Flagellimonas</taxon>
    </lineage>
</organism>
<evidence type="ECO:0000313" key="2">
    <source>
        <dbReference type="EMBL" id="SNY94434.1"/>
    </source>
</evidence>
<accession>A0A285MB81</accession>
<dbReference type="Proteomes" id="UP000219048">
    <property type="component" value="Unassembled WGS sequence"/>
</dbReference>
<feature type="transmembrane region" description="Helical" evidence="1">
    <location>
        <begin position="41"/>
        <end position="66"/>
    </location>
</feature>
<keyword evidence="1" id="KW-0812">Transmembrane</keyword>
<keyword evidence="3" id="KW-1185">Reference proteome</keyword>
<evidence type="ECO:0000256" key="1">
    <source>
        <dbReference type="SAM" id="Phobius"/>
    </source>
</evidence>
<dbReference type="AlphaFoldDB" id="A0A285MB81"/>
<dbReference type="EMBL" id="OBEH01000001">
    <property type="protein sequence ID" value="SNY94434.1"/>
    <property type="molecule type" value="Genomic_DNA"/>
</dbReference>
<feature type="transmembrane region" description="Helical" evidence="1">
    <location>
        <begin position="78"/>
        <end position="100"/>
    </location>
</feature>